<keyword evidence="5" id="KW-1185">Reference proteome</keyword>
<keyword evidence="1" id="KW-0285">Flavoprotein</keyword>
<evidence type="ECO:0000256" key="1">
    <source>
        <dbReference type="ARBA" id="ARBA00022630"/>
    </source>
</evidence>
<dbReference type="RefSeq" id="XP_001330344.1">
    <property type="nucleotide sequence ID" value="XM_001330309.1"/>
</dbReference>
<dbReference type="GO" id="GO:0016491">
    <property type="term" value="F:oxidoreductase activity"/>
    <property type="evidence" value="ECO:0007669"/>
    <property type="project" value="UniProtKB-KW"/>
</dbReference>
<dbReference type="SMR" id="A2F0G8"/>
<reference evidence="4" key="1">
    <citation type="submission" date="2006-10" db="EMBL/GenBank/DDBJ databases">
        <authorList>
            <person name="Amadeo P."/>
            <person name="Zhao Q."/>
            <person name="Wortman J."/>
            <person name="Fraser-Liggett C."/>
            <person name="Carlton J."/>
        </authorList>
    </citation>
    <scope>NUCLEOTIDE SEQUENCE</scope>
    <source>
        <strain evidence="4">G3</strain>
    </source>
</reference>
<dbReference type="CDD" id="cd02803">
    <property type="entry name" value="OYE_like_FMN_family"/>
    <property type="match status" value="1"/>
</dbReference>
<dbReference type="InParanoid" id="A2F0G8"/>
<dbReference type="VEuPathDB" id="TrichDB:TVAGG3_0156310"/>
<dbReference type="GO" id="GO:0010181">
    <property type="term" value="F:FMN binding"/>
    <property type="evidence" value="ECO:0007669"/>
    <property type="project" value="InterPro"/>
</dbReference>
<organism evidence="4 5">
    <name type="scientific">Trichomonas vaginalis (strain ATCC PRA-98 / G3)</name>
    <dbReference type="NCBI Taxonomy" id="412133"/>
    <lineage>
        <taxon>Eukaryota</taxon>
        <taxon>Metamonada</taxon>
        <taxon>Parabasalia</taxon>
        <taxon>Trichomonadida</taxon>
        <taxon>Trichomonadidae</taxon>
        <taxon>Trichomonas</taxon>
    </lineage>
</organism>
<evidence type="ECO:0000313" key="5">
    <source>
        <dbReference type="Proteomes" id="UP000001542"/>
    </source>
</evidence>
<dbReference type="EMBL" id="DS113562">
    <property type="protein sequence ID" value="EAY01605.1"/>
    <property type="molecule type" value="Genomic_DNA"/>
</dbReference>
<protein>
    <submittedName>
        <fullName evidence="4">Oxidoreductase, FAD/FMN-binding family protein</fullName>
    </submittedName>
</protein>
<dbReference type="InterPro" id="IPR013785">
    <property type="entry name" value="Aldolase_TIM"/>
</dbReference>
<dbReference type="SUPFAM" id="SSF51395">
    <property type="entry name" value="FMN-linked oxidoreductases"/>
    <property type="match status" value="1"/>
</dbReference>
<reference evidence="4" key="2">
    <citation type="journal article" date="2007" name="Science">
        <title>Draft genome sequence of the sexually transmitted pathogen Trichomonas vaginalis.</title>
        <authorList>
            <person name="Carlton J.M."/>
            <person name="Hirt R.P."/>
            <person name="Silva J.C."/>
            <person name="Delcher A.L."/>
            <person name="Schatz M."/>
            <person name="Zhao Q."/>
            <person name="Wortman J.R."/>
            <person name="Bidwell S.L."/>
            <person name="Alsmark U.C.M."/>
            <person name="Besteiro S."/>
            <person name="Sicheritz-Ponten T."/>
            <person name="Noel C.J."/>
            <person name="Dacks J.B."/>
            <person name="Foster P.G."/>
            <person name="Simillion C."/>
            <person name="Van de Peer Y."/>
            <person name="Miranda-Saavedra D."/>
            <person name="Barton G.J."/>
            <person name="Westrop G.D."/>
            <person name="Mueller S."/>
            <person name="Dessi D."/>
            <person name="Fiori P.L."/>
            <person name="Ren Q."/>
            <person name="Paulsen I."/>
            <person name="Zhang H."/>
            <person name="Bastida-Corcuera F.D."/>
            <person name="Simoes-Barbosa A."/>
            <person name="Brown M.T."/>
            <person name="Hayes R.D."/>
            <person name="Mukherjee M."/>
            <person name="Okumura C.Y."/>
            <person name="Schneider R."/>
            <person name="Smith A.J."/>
            <person name="Vanacova S."/>
            <person name="Villalvazo M."/>
            <person name="Haas B.J."/>
            <person name="Pertea M."/>
            <person name="Feldblyum T.V."/>
            <person name="Utterback T.R."/>
            <person name="Shu C.L."/>
            <person name="Osoegawa K."/>
            <person name="de Jong P.J."/>
            <person name="Hrdy I."/>
            <person name="Horvathova L."/>
            <person name="Zubacova Z."/>
            <person name="Dolezal P."/>
            <person name="Malik S.B."/>
            <person name="Logsdon J.M. Jr."/>
            <person name="Henze K."/>
            <person name="Gupta A."/>
            <person name="Wang C.C."/>
            <person name="Dunne R.L."/>
            <person name="Upcroft J.A."/>
            <person name="Upcroft P."/>
            <person name="White O."/>
            <person name="Salzberg S.L."/>
            <person name="Tang P."/>
            <person name="Chiu C.-H."/>
            <person name="Lee Y.-S."/>
            <person name="Embley T.M."/>
            <person name="Coombs G.H."/>
            <person name="Mottram J.C."/>
            <person name="Tachezy J."/>
            <person name="Fraser-Liggett C.M."/>
            <person name="Johnson P.J."/>
        </authorList>
    </citation>
    <scope>NUCLEOTIDE SEQUENCE [LARGE SCALE GENOMIC DNA]</scope>
    <source>
        <strain evidence="4">G3</strain>
    </source>
</reference>
<dbReference type="InterPro" id="IPR051799">
    <property type="entry name" value="NADH_flavin_oxidoreductase"/>
</dbReference>
<keyword evidence="2" id="KW-0560">Oxidoreductase</keyword>
<dbReference type="Pfam" id="PF00724">
    <property type="entry name" value="Oxidored_FMN"/>
    <property type="match status" value="1"/>
</dbReference>
<proteinExistence type="predicted"/>
<evidence type="ECO:0000256" key="2">
    <source>
        <dbReference type="ARBA" id="ARBA00023002"/>
    </source>
</evidence>
<evidence type="ECO:0000259" key="3">
    <source>
        <dbReference type="Pfam" id="PF00724"/>
    </source>
</evidence>
<dbReference type="Gene3D" id="3.20.20.70">
    <property type="entry name" value="Aldolase class I"/>
    <property type="match status" value="1"/>
</dbReference>
<dbReference type="KEGG" id="tva:4759431"/>
<dbReference type="OrthoDB" id="1663137at2759"/>
<accession>A2F0G8</accession>
<name>A2F0G8_TRIV3</name>
<feature type="domain" description="NADH:flavin oxidoreductase/NADH oxidase N-terminal" evidence="3">
    <location>
        <begin position="7"/>
        <end position="354"/>
    </location>
</feature>
<dbReference type="eggNOG" id="KOG0134">
    <property type="taxonomic scope" value="Eukaryota"/>
</dbReference>
<dbReference type="InterPro" id="IPR001155">
    <property type="entry name" value="OxRdtase_FMN_N"/>
</dbReference>
<gene>
    <name evidence="4" type="ORF">TVAG_272880</name>
</gene>
<dbReference type="AlphaFoldDB" id="A2F0G8"/>
<dbReference type="Proteomes" id="UP000001542">
    <property type="component" value="Unassembled WGS sequence"/>
</dbReference>
<dbReference type="PANTHER" id="PTHR43656">
    <property type="entry name" value="BINDING OXIDOREDUCTASE, PUTATIVE (AFU_ORTHOLOGUE AFUA_2G08260)-RELATED"/>
    <property type="match status" value="1"/>
</dbReference>
<dbReference type="STRING" id="5722.A2F0G8"/>
<dbReference type="VEuPathDB" id="TrichDB:TVAG_272880"/>
<sequence>MRANSVLFTPLQCGPMLLKNRFMRSPTWEGLCDDNGFPTKKLLDMMVNLAKGGTGLIIPGYMYPIAHGKAAPRQAGILSKQHAEAWKSTIEKIHSYGAKIVFQIGHGGIRCNPTLIGREPIGCSPLLPNTHEMTDLQIDETIEAFAKASKYLENVGADGVQIHAAHGYLVSAFLSPLLNKRKDKWGGIIENRTRFLNELTWAIRSQAKDSFALGIKINGSDCIEGGVTPGMCAENLSLSPAFDFVEISCGLGPKHWTTRANMNIETIRKNHKNPEQLIKQYHEFCDGVPFKKGYNLEAAQFVKSSIPDLNVAAVGGWQTFAAMEDAVKSGKIDFISLSRPFLREPNLVNKLYEGGEMSRDHCSLCNENRVDRIHCQNFKK</sequence>
<evidence type="ECO:0000313" key="4">
    <source>
        <dbReference type="EMBL" id="EAY01605.1"/>
    </source>
</evidence>
<dbReference type="PANTHER" id="PTHR43656:SF2">
    <property type="entry name" value="BINDING OXIDOREDUCTASE, PUTATIVE (AFU_ORTHOLOGUE AFUA_2G08260)-RELATED"/>
    <property type="match status" value="1"/>
</dbReference>